<evidence type="ECO:0000313" key="3">
    <source>
        <dbReference type="EMBL" id="KAK4451787.1"/>
    </source>
</evidence>
<dbReference type="EMBL" id="MU865926">
    <property type="protein sequence ID" value="KAK4451787.1"/>
    <property type="molecule type" value="Genomic_DNA"/>
</dbReference>
<dbReference type="SMART" id="SM00151">
    <property type="entry name" value="SWIB"/>
    <property type="match status" value="1"/>
</dbReference>
<feature type="region of interest" description="Disordered" evidence="1">
    <location>
        <begin position="227"/>
        <end position="255"/>
    </location>
</feature>
<dbReference type="AlphaFoldDB" id="A0AAV9GU57"/>
<dbReference type="CDD" id="cd10568">
    <property type="entry name" value="SWIB_like"/>
    <property type="match status" value="1"/>
</dbReference>
<gene>
    <name evidence="3" type="ORF">QBC34DRAFT_399539</name>
</gene>
<feature type="region of interest" description="Disordered" evidence="1">
    <location>
        <begin position="169"/>
        <end position="212"/>
    </location>
</feature>
<dbReference type="Proteomes" id="UP001321760">
    <property type="component" value="Unassembled WGS sequence"/>
</dbReference>
<keyword evidence="4" id="KW-1185">Reference proteome</keyword>
<dbReference type="Gene3D" id="1.10.245.10">
    <property type="entry name" value="SWIB/MDM2 domain"/>
    <property type="match status" value="1"/>
</dbReference>
<accession>A0AAV9GU57</accession>
<feature type="domain" description="DM2" evidence="2">
    <location>
        <begin position="283"/>
        <end position="360"/>
    </location>
</feature>
<comment type="caution">
    <text evidence="3">The sequence shown here is derived from an EMBL/GenBank/DDBJ whole genome shotgun (WGS) entry which is preliminary data.</text>
</comment>
<evidence type="ECO:0000259" key="2">
    <source>
        <dbReference type="PROSITE" id="PS51925"/>
    </source>
</evidence>
<evidence type="ECO:0000256" key="1">
    <source>
        <dbReference type="SAM" id="MobiDB-lite"/>
    </source>
</evidence>
<reference evidence="3" key="2">
    <citation type="submission" date="2023-05" db="EMBL/GenBank/DDBJ databases">
        <authorList>
            <consortium name="Lawrence Berkeley National Laboratory"/>
            <person name="Steindorff A."/>
            <person name="Hensen N."/>
            <person name="Bonometti L."/>
            <person name="Westerberg I."/>
            <person name="Brannstrom I.O."/>
            <person name="Guillou S."/>
            <person name="Cros-Aarteil S."/>
            <person name="Calhoun S."/>
            <person name="Haridas S."/>
            <person name="Kuo A."/>
            <person name="Mondo S."/>
            <person name="Pangilinan J."/>
            <person name="Riley R."/>
            <person name="Labutti K."/>
            <person name="Andreopoulos B."/>
            <person name="Lipzen A."/>
            <person name="Chen C."/>
            <person name="Yanf M."/>
            <person name="Daum C."/>
            <person name="Ng V."/>
            <person name="Clum A."/>
            <person name="Ohm R."/>
            <person name="Martin F."/>
            <person name="Silar P."/>
            <person name="Natvig D."/>
            <person name="Lalanne C."/>
            <person name="Gautier V."/>
            <person name="Ament-Velasquez S.L."/>
            <person name="Kruys A."/>
            <person name="Hutchinson M.I."/>
            <person name="Powell A.J."/>
            <person name="Barry K."/>
            <person name="Miller A.N."/>
            <person name="Grigoriev I.V."/>
            <person name="Debuchy R."/>
            <person name="Gladieux P."/>
            <person name="Thoren M.H."/>
            <person name="Johannesson H."/>
        </authorList>
    </citation>
    <scope>NUCLEOTIDE SEQUENCE</scope>
    <source>
        <strain evidence="3">PSN243</strain>
    </source>
</reference>
<sequence>MQPHYRGHAPHGPPRTGGQHVPQRRGGIGPMMSAGPHHQVPMTQAQINQQQEQAKAALHNAKLRSARPTDKNLPDGIEEACVDDGVVALSYKKLRDLERRLDATMTRKRLDIVDTVSRNAKRYKTLRIWVSNTVEDQFWQTNGLNVDSFDFSGNLESSYRVRIEGRLLDDEDEADKEEDEPKTGGEADGDKMDTDSPAKAKAKPVSARPGQRSRFSHFFKALTVEFDRPKSGRPGNDTSVEWKKPERTPAGSNLPAMADFDELTFKRNGDENTNITINLYRHEDPERFELSDELAEIVDMREATRQDAVMGLWEYVKLMGLQEDEEKRNFRCDDLLKNLIKKDSGHIPLLNDYVTPHLKALPPVKLAYTIRVDQEFHKDPKPTIYDIRVAVDDPLRAKLAPFIYSTQYASMLKKVADIDKDLGVLVQAIATHKAKHTFLTSMCGDPVHFVRSWLSSQKRDLEVITGEATRGGGETATGDEWRKGGRDSIWNTANARESINVLLSKQPGHR</sequence>
<protein>
    <recommendedName>
        <fullName evidence="2">DM2 domain-containing protein</fullName>
    </recommendedName>
</protein>
<reference evidence="3" key="1">
    <citation type="journal article" date="2023" name="Mol. Phylogenet. Evol.">
        <title>Genome-scale phylogeny and comparative genomics of the fungal order Sordariales.</title>
        <authorList>
            <person name="Hensen N."/>
            <person name="Bonometti L."/>
            <person name="Westerberg I."/>
            <person name="Brannstrom I.O."/>
            <person name="Guillou S."/>
            <person name="Cros-Aarteil S."/>
            <person name="Calhoun S."/>
            <person name="Haridas S."/>
            <person name="Kuo A."/>
            <person name="Mondo S."/>
            <person name="Pangilinan J."/>
            <person name="Riley R."/>
            <person name="LaButti K."/>
            <person name="Andreopoulos B."/>
            <person name="Lipzen A."/>
            <person name="Chen C."/>
            <person name="Yan M."/>
            <person name="Daum C."/>
            <person name="Ng V."/>
            <person name="Clum A."/>
            <person name="Steindorff A."/>
            <person name="Ohm R.A."/>
            <person name="Martin F."/>
            <person name="Silar P."/>
            <person name="Natvig D.O."/>
            <person name="Lalanne C."/>
            <person name="Gautier V."/>
            <person name="Ament-Velasquez S.L."/>
            <person name="Kruys A."/>
            <person name="Hutchinson M.I."/>
            <person name="Powell A.J."/>
            <person name="Barry K."/>
            <person name="Miller A.N."/>
            <person name="Grigoriev I.V."/>
            <person name="Debuchy R."/>
            <person name="Gladieux P."/>
            <person name="Hiltunen Thoren M."/>
            <person name="Johannesson H."/>
        </authorList>
    </citation>
    <scope>NUCLEOTIDE SEQUENCE</scope>
    <source>
        <strain evidence="3">PSN243</strain>
    </source>
</reference>
<name>A0AAV9GU57_9PEZI</name>
<proteinExistence type="predicted"/>
<dbReference type="InterPro" id="IPR003121">
    <property type="entry name" value="SWIB_MDM2_domain"/>
</dbReference>
<dbReference type="PROSITE" id="PS51925">
    <property type="entry name" value="SWIB_MDM2"/>
    <property type="match status" value="1"/>
</dbReference>
<feature type="compositionally biased region" description="Basic and acidic residues" evidence="1">
    <location>
        <begin position="179"/>
        <end position="198"/>
    </location>
</feature>
<dbReference type="InterPro" id="IPR019835">
    <property type="entry name" value="SWIB_domain"/>
</dbReference>
<feature type="compositionally biased region" description="Acidic residues" evidence="1">
    <location>
        <begin position="169"/>
        <end position="178"/>
    </location>
</feature>
<dbReference type="PANTHER" id="PTHR13844">
    <property type="entry name" value="SWI/SNF-RELATED MATRIX-ASSOCIATED ACTIN-DEPENDENT REGULATOR OF CHROMATIN SUBFAMILY D"/>
    <property type="match status" value="1"/>
</dbReference>
<evidence type="ECO:0000313" key="4">
    <source>
        <dbReference type="Proteomes" id="UP001321760"/>
    </source>
</evidence>
<feature type="region of interest" description="Disordered" evidence="1">
    <location>
        <begin position="1"/>
        <end position="35"/>
    </location>
</feature>
<dbReference type="Pfam" id="PF02201">
    <property type="entry name" value="SWIB"/>
    <property type="match status" value="1"/>
</dbReference>
<dbReference type="InterPro" id="IPR036885">
    <property type="entry name" value="SWIB_MDM2_dom_sf"/>
</dbReference>
<organism evidence="3 4">
    <name type="scientific">Podospora aff. communis PSN243</name>
    <dbReference type="NCBI Taxonomy" id="3040156"/>
    <lineage>
        <taxon>Eukaryota</taxon>
        <taxon>Fungi</taxon>
        <taxon>Dikarya</taxon>
        <taxon>Ascomycota</taxon>
        <taxon>Pezizomycotina</taxon>
        <taxon>Sordariomycetes</taxon>
        <taxon>Sordariomycetidae</taxon>
        <taxon>Sordariales</taxon>
        <taxon>Podosporaceae</taxon>
        <taxon>Podospora</taxon>
    </lineage>
</organism>
<dbReference type="SUPFAM" id="SSF47592">
    <property type="entry name" value="SWIB/MDM2 domain"/>
    <property type="match status" value="1"/>
</dbReference>